<dbReference type="InterPro" id="IPR038765">
    <property type="entry name" value="Papain-like_cys_pep_sf"/>
</dbReference>
<dbReference type="ExpressionAtlas" id="A0A2K3N1X4">
    <property type="expression patterns" value="baseline"/>
</dbReference>
<dbReference type="STRING" id="57577.A0A2K3N1X4"/>
<sequence length="171" mass="19488">MFKAVIAASGSNYSFQHIWLPAILNFHLFGNRKRELKHILGKGNDALEFFLHFIDRVEQANAGKTELNPANSFKFGIEDRISCSSGKVKYNRRQDYILSLNIPLHEATNKEELKSFHKLKAEKLAEGKDLSGDEIVRPRVPLEACLANFSAHEDIHDFYSTALKRKTTTLK</sequence>
<proteinExistence type="predicted"/>
<dbReference type="Gene3D" id="3.90.70.10">
    <property type="entry name" value="Cysteine proteinases"/>
    <property type="match status" value="1"/>
</dbReference>
<dbReference type="Proteomes" id="UP000236291">
    <property type="component" value="Unassembled WGS sequence"/>
</dbReference>
<evidence type="ECO:0000313" key="1">
    <source>
        <dbReference type="EMBL" id="PNX97027.1"/>
    </source>
</evidence>
<dbReference type="SUPFAM" id="SSF54001">
    <property type="entry name" value="Cysteine proteinases"/>
    <property type="match status" value="1"/>
</dbReference>
<name>A0A2K3N1X4_TRIPR</name>
<dbReference type="AlphaFoldDB" id="A0A2K3N1X4"/>
<dbReference type="GO" id="GO:0016787">
    <property type="term" value="F:hydrolase activity"/>
    <property type="evidence" value="ECO:0007669"/>
    <property type="project" value="UniProtKB-KW"/>
</dbReference>
<accession>A0A2K3N1X4</accession>
<protein>
    <submittedName>
        <fullName evidence="1">Ubiquitin carboxyl-terminal hydrolase 14-like protein</fullName>
    </submittedName>
</protein>
<organism evidence="1 2">
    <name type="scientific">Trifolium pratense</name>
    <name type="common">Red clover</name>
    <dbReference type="NCBI Taxonomy" id="57577"/>
    <lineage>
        <taxon>Eukaryota</taxon>
        <taxon>Viridiplantae</taxon>
        <taxon>Streptophyta</taxon>
        <taxon>Embryophyta</taxon>
        <taxon>Tracheophyta</taxon>
        <taxon>Spermatophyta</taxon>
        <taxon>Magnoliopsida</taxon>
        <taxon>eudicotyledons</taxon>
        <taxon>Gunneridae</taxon>
        <taxon>Pentapetalae</taxon>
        <taxon>rosids</taxon>
        <taxon>fabids</taxon>
        <taxon>Fabales</taxon>
        <taxon>Fabaceae</taxon>
        <taxon>Papilionoideae</taxon>
        <taxon>50 kb inversion clade</taxon>
        <taxon>NPAAA clade</taxon>
        <taxon>Hologalegina</taxon>
        <taxon>IRL clade</taxon>
        <taxon>Trifolieae</taxon>
        <taxon>Trifolium</taxon>
    </lineage>
</organism>
<reference evidence="1 2" key="2">
    <citation type="journal article" date="2017" name="Front. Plant Sci.">
        <title>Gene Classification and Mining of Molecular Markers Useful in Red Clover (Trifolium pratense) Breeding.</title>
        <authorList>
            <person name="Istvanek J."/>
            <person name="Dluhosova J."/>
            <person name="Dluhos P."/>
            <person name="Patkova L."/>
            <person name="Nedelnik J."/>
            <person name="Repkova J."/>
        </authorList>
    </citation>
    <scope>NUCLEOTIDE SEQUENCE [LARGE SCALE GENOMIC DNA]</scope>
    <source>
        <strain evidence="2">cv. Tatra</strain>
        <tissue evidence="1">Young leaves</tissue>
    </source>
</reference>
<comment type="caution">
    <text evidence="1">The sequence shown here is derived from an EMBL/GenBank/DDBJ whole genome shotgun (WGS) entry which is preliminary data.</text>
</comment>
<reference evidence="1 2" key="1">
    <citation type="journal article" date="2014" name="Am. J. Bot.">
        <title>Genome assembly and annotation for red clover (Trifolium pratense; Fabaceae).</title>
        <authorList>
            <person name="Istvanek J."/>
            <person name="Jaros M."/>
            <person name="Krenek A."/>
            <person name="Repkova J."/>
        </authorList>
    </citation>
    <scope>NUCLEOTIDE SEQUENCE [LARGE SCALE GENOMIC DNA]</scope>
    <source>
        <strain evidence="2">cv. Tatra</strain>
        <tissue evidence="1">Young leaves</tissue>
    </source>
</reference>
<dbReference type="EMBL" id="ASHM01015113">
    <property type="protein sequence ID" value="PNX97027.1"/>
    <property type="molecule type" value="Genomic_DNA"/>
</dbReference>
<gene>
    <name evidence="1" type="ORF">L195_g020245</name>
</gene>
<keyword evidence="1" id="KW-0378">Hydrolase</keyword>
<evidence type="ECO:0000313" key="2">
    <source>
        <dbReference type="Proteomes" id="UP000236291"/>
    </source>
</evidence>